<dbReference type="PANTHER" id="PTHR23349:SF111">
    <property type="entry name" value="BHLH DOMAIN-CONTAINING PROTEIN"/>
    <property type="match status" value="1"/>
</dbReference>
<dbReference type="GO" id="GO:0046983">
    <property type="term" value="F:protein dimerization activity"/>
    <property type="evidence" value="ECO:0007669"/>
    <property type="project" value="InterPro"/>
</dbReference>
<organism evidence="3 4">
    <name type="scientific">Ditylenchus dipsaci</name>
    <dbReference type="NCBI Taxonomy" id="166011"/>
    <lineage>
        <taxon>Eukaryota</taxon>
        <taxon>Metazoa</taxon>
        <taxon>Ecdysozoa</taxon>
        <taxon>Nematoda</taxon>
        <taxon>Chromadorea</taxon>
        <taxon>Rhabditida</taxon>
        <taxon>Tylenchina</taxon>
        <taxon>Tylenchomorpha</taxon>
        <taxon>Sphaerularioidea</taxon>
        <taxon>Anguinidae</taxon>
        <taxon>Anguininae</taxon>
        <taxon>Ditylenchus</taxon>
    </lineage>
</organism>
<feature type="region of interest" description="Disordered" evidence="1">
    <location>
        <begin position="1"/>
        <end position="29"/>
    </location>
</feature>
<feature type="domain" description="BHLH" evidence="2">
    <location>
        <begin position="69"/>
        <end position="119"/>
    </location>
</feature>
<dbReference type="Proteomes" id="UP000887574">
    <property type="component" value="Unplaced"/>
</dbReference>
<dbReference type="Pfam" id="PF00010">
    <property type="entry name" value="HLH"/>
    <property type="match status" value="1"/>
</dbReference>
<dbReference type="GO" id="GO:0000981">
    <property type="term" value="F:DNA-binding transcription factor activity, RNA polymerase II-specific"/>
    <property type="evidence" value="ECO:0007669"/>
    <property type="project" value="TreeGrafter"/>
</dbReference>
<dbReference type="PANTHER" id="PTHR23349">
    <property type="entry name" value="BASIC HELIX-LOOP-HELIX TRANSCRIPTION FACTOR, TWIST"/>
    <property type="match status" value="1"/>
</dbReference>
<feature type="region of interest" description="Disordered" evidence="1">
    <location>
        <begin position="44"/>
        <end position="80"/>
    </location>
</feature>
<dbReference type="InterPro" id="IPR011598">
    <property type="entry name" value="bHLH_dom"/>
</dbReference>
<dbReference type="SUPFAM" id="SSF47459">
    <property type="entry name" value="HLH, helix-loop-helix DNA-binding domain"/>
    <property type="match status" value="1"/>
</dbReference>
<protein>
    <submittedName>
        <fullName evidence="4">BHLH domain-containing protein</fullName>
    </submittedName>
</protein>
<dbReference type="GO" id="GO:0032502">
    <property type="term" value="P:developmental process"/>
    <property type="evidence" value="ECO:0007669"/>
    <property type="project" value="TreeGrafter"/>
</dbReference>
<dbReference type="InterPro" id="IPR036638">
    <property type="entry name" value="HLH_DNA-bd_sf"/>
</dbReference>
<dbReference type="InterPro" id="IPR050283">
    <property type="entry name" value="E-box_TF_Regulators"/>
</dbReference>
<keyword evidence="3" id="KW-1185">Reference proteome</keyword>
<dbReference type="GO" id="GO:0000977">
    <property type="term" value="F:RNA polymerase II transcription regulatory region sequence-specific DNA binding"/>
    <property type="evidence" value="ECO:0007669"/>
    <property type="project" value="TreeGrafter"/>
</dbReference>
<dbReference type="AlphaFoldDB" id="A0A915DQE1"/>
<evidence type="ECO:0000259" key="2">
    <source>
        <dbReference type="PROSITE" id="PS50888"/>
    </source>
</evidence>
<feature type="compositionally biased region" description="Basic and acidic residues" evidence="1">
    <location>
        <begin position="183"/>
        <end position="200"/>
    </location>
</feature>
<accession>A0A915DQE1</accession>
<evidence type="ECO:0000313" key="3">
    <source>
        <dbReference type="Proteomes" id="UP000887574"/>
    </source>
</evidence>
<feature type="region of interest" description="Disordered" evidence="1">
    <location>
        <begin position="153"/>
        <end position="207"/>
    </location>
</feature>
<evidence type="ECO:0000313" key="4">
    <source>
        <dbReference type="WBParaSite" id="jg22541"/>
    </source>
</evidence>
<evidence type="ECO:0000256" key="1">
    <source>
        <dbReference type="SAM" id="MobiDB-lite"/>
    </source>
</evidence>
<feature type="compositionally biased region" description="Polar residues" evidence="1">
    <location>
        <begin position="168"/>
        <end position="179"/>
    </location>
</feature>
<sequence length="265" mass="30459">MDKVHVLCPVNSNNSYNGQSDTRKPMKTNNGQINFLAANCLDDDNQCKSNQPSSSKKRPSSMAIKKMPPKRKKSSDKERQRNLEIKEALVVLSKSVPYVNKDLSRIRTLRLAKEYINHLRRILQGETVTCDYSGSQRPLTMNDFERVVNQEMQTNNSYKDRADEELSTGGTNSYSNSPAPTRDSPKSQSEKENTKKEKQMDMLPGQSEPNYCLNSFLTTVNPERDNNNNQTDIFKNVYTSQQVYSHLAHYNPLCSYDFQDNRNFY</sequence>
<dbReference type="SMART" id="SM00353">
    <property type="entry name" value="HLH"/>
    <property type="match status" value="1"/>
</dbReference>
<dbReference type="WBParaSite" id="jg22541">
    <property type="protein sequence ID" value="jg22541"/>
    <property type="gene ID" value="jg22541"/>
</dbReference>
<proteinExistence type="predicted"/>
<dbReference type="PROSITE" id="PS50888">
    <property type="entry name" value="BHLH"/>
    <property type="match status" value="1"/>
</dbReference>
<dbReference type="Gene3D" id="4.10.280.10">
    <property type="entry name" value="Helix-loop-helix DNA-binding domain"/>
    <property type="match status" value="1"/>
</dbReference>
<name>A0A915DQE1_9BILA</name>
<feature type="compositionally biased region" description="Polar residues" evidence="1">
    <location>
        <begin position="10"/>
        <end position="20"/>
    </location>
</feature>
<reference evidence="4" key="1">
    <citation type="submission" date="2022-11" db="UniProtKB">
        <authorList>
            <consortium name="WormBaseParasite"/>
        </authorList>
    </citation>
    <scope>IDENTIFICATION</scope>
</reference>